<reference evidence="2" key="1">
    <citation type="submission" date="2020-09" db="EMBL/GenBank/DDBJ databases">
        <title>Genome-Enabled Discovery of Anthraquinone Biosynthesis in Senna tora.</title>
        <authorList>
            <person name="Kang S.-H."/>
            <person name="Pandey R.P."/>
            <person name="Lee C.-M."/>
            <person name="Sim J.-S."/>
            <person name="Jeong J.-T."/>
            <person name="Choi B.-S."/>
            <person name="Jung M."/>
            <person name="Ginzburg D."/>
            <person name="Zhao K."/>
            <person name="Won S.Y."/>
            <person name="Oh T.-J."/>
            <person name="Yu Y."/>
            <person name="Kim N.-H."/>
            <person name="Lee O.R."/>
            <person name="Lee T.-H."/>
            <person name="Bashyal P."/>
            <person name="Kim T.-S."/>
            <person name="Lee W.-H."/>
            <person name="Kawkins C."/>
            <person name="Kim C.-K."/>
            <person name="Kim J.S."/>
            <person name="Ahn B.O."/>
            <person name="Rhee S.Y."/>
            <person name="Sohng J.K."/>
        </authorList>
    </citation>
    <scope>NUCLEOTIDE SEQUENCE</scope>
    <source>
        <tissue evidence="2">Leaf</tissue>
    </source>
</reference>
<protein>
    <submittedName>
        <fullName evidence="2">NLI interacting factor-like phosphatase</fullName>
    </submittedName>
</protein>
<accession>A0A834TB61</accession>
<dbReference type="EMBL" id="JAAIUW010000008">
    <property type="protein sequence ID" value="KAF7818727.1"/>
    <property type="molecule type" value="Genomic_DNA"/>
</dbReference>
<sequence>MEMEGSSNNVNLIASGSESDPKECDSHGNDLCLPLEKMSLVPKKKLLVLSLNGLLLRKIHRDDLQEIPKNRRIDGRHRKFLCPSPKISSSSALKDFKWQSGLRHSNSGFKSLEKNSKPLFFKELKQVWKRISLGGPYSEANTLLVDTKPYSALLNPPNTAIFPEPYDNEADENDAGLDPKGALGLYLRGLADAKDVQSYVKEHSFGQSPITSSHPNWDYYSVVLRVRDISQTKNATQAAI</sequence>
<feature type="region of interest" description="Disordered" evidence="1">
    <location>
        <begin position="1"/>
        <end position="22"/>
    </location>
</feature>
<gene>
    <name evidence="2" type="ORF">G2W53_024182</name>
</gene>
<keyword evidence="3" id="KW-1185">Reference proteome</keyword>
<organism evidence="2 3">
    <name type="scientific">Senna tora</name>
    <dbReference type="NCBI Taxonomy" id="362788"/>
    <lineage>
        <taxon>Eukaryota</taxon>
        <taxon>Viridiplantae</taxon>
        <taxon>Streptophyta</taxon>
        <taxon>Embryophyta</taxon>
        <taxon>Tracheophyta</taxon>
        <taxon>Spermatophyta</taxon>
        <taxon>Magnoliopsida</taxon>
        <taxon>eudicotyledons</taxon>
        <taxon>Gunneridae</taxon>
        <taxon>Pentapetalae</taxon>
        <taxon>rosids</taxon>
        <taxon>fabids</taxon>
        <taxon>Fabales</taxon>
        <taxon>Fabaceae</taxon>
        <taxon>Caesalpinioideae</taxon>
        <taxon>Cassia clade</taxon>
        <taxon>Senna</taxon>
    </lineage>
</organism>
<feature type="compositionally biased region" description="Polar residues" evidence="1">
    <location>
        <begin position="1"/>
        <end position="18"/>
    </location>
</feature>
<dbReference type="OrthoDB" id="1711508at2759"/>
<comment type="caution">
    <text evidence="2">The sequence shown here is derived from an EMBL/GenBank/DDBJ whole genome shotgun (WGS) entry which is preliminary data.</text>
</comment>
<dbReference type="AlphaFoldDB" id="A0A834TB61"/>
<evidence type="ECO:0000313" key="3">
    <source>
        <dbReference type="Proteomes" id="UP000634136"/>
    </source>
</evidence>
<dbReference type="InterPro" id="IPR023214">
    <property type="entry name" value="HAD_sf"/>
</dbReference>
<dbReference type="Gene3D" id="3.40.50.1000">
    <property type="entry name" value="HAD superfamily/HAD-like"/>
    <property type="match status" value="1"/>
</dbReference>
<proteinExistence type="predicted"/>
<evidence type="ECO:0000313" key="2">
    <source>
        <dbReference type="EMBL" id="KAF7818727.1"/>
    </source>
</evidence>
<evidence type="ECO:0000256" key="1">
    <source>
        <dbReference type="SAM" id="MobiDB-lite"/>
    </source>
</evidence>
<name>A0A834TB61_9FABA</name>
<dbReference type="Proteomes" id="UP000634136">
    <property type="component" value="Unassembled WGS sequence"/>
</dbReference>